<accession>A0A2N0P974</accession>
<gene>
    <name evidence="1" type="ORF">RhiirA5_423871</name>
</gene>
<dbReference type="VEuPathDB" id="FungiDB:RhiirFUN_010087"/>
<evidence type="ECO:0000313" key="2">
    <source>
        <dbReference type="Proteomes" id="UP000232722"/>
    </source>
</evidence>
<organism evidence="1 2">
    <name type="scientific">Rhizophagus irregularis</name>
    <dbReference type="NCBI Taxonomy" id="588596"/>
    <lineage>
        <taxon>Eukaryota</taxon>
        <taxon>Fungi</taxon>
        <taxon>Fungi incertae sedis</taxon>
        <taxon>Mucoromycota</taxon>
        <taxon>Glomeromycotina</taxon>
        <taxon>Glomeromycetes</taxon>
        <taxon>Glomerales</taxon>
        <taxon>Glomeraceae</taxon>
        <taxon>Rhizophagus</taxon>
    </lineage>
</organism>
<comment type="caution">
    <text evidence="1">The sequence shown here is derived from an EMBL/GenBank/DDBJ whole genome shotgun (WGS) entry which is preliminary data.</text>
</comment>
<dbReference type="VEuPathDB" id="FungiDB:FUN_022332"/>
<proteinExistence type="predicted"/>
<sequence>MSSTFCDTVTKVMATFLEKNGVCFEKKNTVQVDREDVISIFDHRIRVPITKRSNISEETWQNAISDNRALIVVHRNQNNPCSGAKFLDATNDIAHIIGMMYNILLREYNRNLPVAIQYDSFPRLVSRSKVDSFTRNRLERRIAVYGIEMKHINLLIIFKNNRNARVHRECWNFNPNISRLNQQ</sequence>
<protein>
    <submittedName>
        <fullName evidence="1">Uncharacterized protein</fullName>
    </submittedName>
</protein>
<evidence type="ECO:0000313" key="1">
    <source>
        <dbReference type="EMBL" id="PKC03375.1"/>
    </source>
</evidence>
<dbReference type="EMBL" id="LLXJ01001197">
    <property type="protein sequence ID" value="PKC03375.1"/>
    <property type="molecule type" value="Genomic_DNA"/>
</dbReference>
<reference evidence="1 2" key="1">
    <citation type="submission" date="2016-04" db="EMBL/GenBank/DDBJ databases">
        <title>Genome analyses suggest a sexual origin of heterokaryosis in a supposedly ancient asexual fungus.</title>
        <authorList>
            <person name="Ropars J."/>
            <person name="Sedzielewska K."/>
            <person name="Noel J."/>
            <person name="Charron P."/>
            <person name="Farinelli L."/>
            <person name="Marton T."/>
            <person name="Kruger M."/>
            <person name="Pelin A."/>
            <person name="Brachmann A."/>
            <person name="Corradi N."/>
        </authorList>
    </citation>
    <scope>NUCLEOTIDE SEQUENCE [LARGE SCALE GENOMIC DNA]</scope>
    <source>
        <strain evidence="1 2">A5</strain>
    </source>
</reference>
<dbReference type="VEuPathDB" id="FungiDB:RhiirA1_458513"/>
<reference evidence="1 2" key="2">
    <citation type="submission" date="2017-09" db="EMBL/GenBank/DDBJ databases">
        <title>Extensive intraspecific genome diversity in a model arbuscular mycorrhizal fungus.</title>
        <authorList>
            <person name="Chen E.C."/>
            <person name="Morin E."/>
            <person name="Beaudet D."/>
            <person name="Noel J."/>
            <person name="Ndikumana S."/>
            <person name="Charron P."/>
            <person name="St-Onge C."/>
            <person name="Giorgi J."/>
            <person name="Grigoriev I.V."/>
            <person name="Roux C."/>
            <person name="Martin F.M."/>
            <person name="Corradi N."/>
        </authorList>
    </citation>
    <scope>NUCLEOTIDE SEQUENCE [LARGE SCALE GENOMIC DNA]</scope>
    <source>
        <strain evidence="1 2">A5</strain>
    </source>
</reference>
<dbReference type="AlphaFoldDB" id="A0A2N0P974"/>
<name>A0A2N0P974_9GLOM</name>
<dbReference type="Proteomes" id="UP000232722">
    <property type="component" value="Unassembled WGS sequence"/>
</dbReference>